<reference evidence="6" key="1">
    <citation type="journal article" date="2019" name="Int. J. Syst. Evol. Microbiol.">
        <title>The Global Catalogue of Microorganisms (GCM) 10K type strain sequencing project: providing services to taxonomists for standard genome sequencing and annotation.</title>
        <authorList>
            <consortium name="The Broad Institute Genomics Platform"/>
            <consortium name="The Broad Institute Genome Sequencing Center for Infectious Disease"/>
            <person name="Wu L."/>
            <person name="Ma J."/>
        </authorList>
    </citation>
    <scope>NUCLEOTIDE SEQUENCE [LARGE SCALE GENOMIC DNA]</scope>
    <source>
        <strain evidence="6">CGMCC 1.12295</strain>
    </source>
</reference>
<keyword evidence="6" id="KW-1185">Reference proteome</keyword>
<protein>
    <recommendedName>
        <fullName evidence="7">Spermidine/putrescine ABC transporter substrate-binding protein</fullName>
    </recommendedName>
</protein>
<evidence type="ECO:0000313" key="6">
    <source>
        <dbReference type="Proteomes" id="UP001597301"/>
    </source>
</evidence>
<dbReference type="SUPFAM" id="SSF53850">
    <property type="entry name" value="Periplasmic binding protein-like II"/>
    <property type="match status" value="1"/>
</dbReference>
<evidence type="ECO:0000256" key="4">
    <source>
        <dbReference type="ARBA" id="ARBA00022764"/>
    </source>
</evidence>
<comment type="subcellular location">
    <subcellularLocation>
        <location evidence="1">Periplasm</location>
    </subcellularLocation>
</comment>
<organism evidence="5 6">
    <name type="scientific">Siminovitchia sediminis</name>
    <dbReference type="NCBI Taxonomy" id="1274353"/>
    <lineage>
        <taxon>Bacteria</taxon>
        <taxon>Bacillati</taxon>
        <taxon>Bacillota</taxon>
        <taxon>Bacilli</taxon>
        <taxon>Bacillales</taxon>
        <taxon>Bacillaceae</taxon>
        <taxon>Siminovitchia</taxon>
    </lineage>
</organism>
<evidence type="ECO:0000256" key="3">
    <source>
        <dbReference type="ARBA" id="ARBA00022729"/>
    </source>
</evidence>
<evidence type="ECO:0000256" key="1">
    <source>
        <dbReference type="ARBA" id="ARBA00004418"/>
    </source>
</evidence>
<dbReference type="EMBL" id="JBHUEO010000007">
    <property type="protein sequence ID" value="MFD1705990.1"/>
    <property type="molecule type" value="Genomic_DNA"/>
</dbReference>
<accession>A0ABW4KDV7</accession>
<dbReference type="PRINTS" id="PR00909">
    <property type="entry name" value="SPERMDNBNDNG"/>
</dbReference>
<keyword evidence="2" id="KW-0813">Transport</keyword>
<dbReference type="InterPro" id="IPR001188">
    <property type="entry name" value="Sperm_putr-bd"/>
</dbReference>
<evidence type="ECO:0008006" key="7">
    <source>
        <dbReference type="Google" id="ProtNLM"/>
    </source>
</evidence>
<keyword evidence="4" id="KW-0574">Periplasm</keyword>
<sequence>MAIVYILLMALVLAGCGTNPGSDTEEAAGSKNNEEEIAGELNLFNWSEYMPDSVIEKFEEEYGVKVNYSTYSSNEEMLAKINAGGLRV</sequence>
<gene>
    <name evidence="5" type="ORF">ACFSCZ_04380</name>
</gene>
<evidence type="ECO:0000256" key="2">
    <source>
        <dbReference type="ARBA" id="ARBA00022448"/>
    </source>
</evidence>
<dbReference type="Proteomes" id="UP001597301">
    <property type="component" value="Unassembled WGS sequence"/>
</dbReference>
<proteinExistence type="predicted"/>
<comment type="caution">
    <text evidence="5">The sequence shown here is derived from an EMBL/GenBank/DDBJ whole genome shotgun (WGS) entry which is preliminary data.</text>
</comment>
<dbReference type="RefSeq" id="WP_380772548.1">
    <property type="nucleotide sequence ID" value="NZ_JBHUEO010000007.1"/>
</dbReference>
<keyword evidence="3" id="KW-0732">Signal</keyword>
<name>A0ABW4KDV7_9BACI</name>
<dbReference type="PANTHER" id="PTHR30222:SF17">
    <property type="entry name" value="SPERMIDINE_PUTRESCINE-BINDING PERIPLASMIC PROTEIN"/>
    <property type="match status" value="1"/>
</dbReference>
<dbReference type="Gene3D" id="3.40.190.10">
    <property type="entry name" value="Periplasmic binding protein-like II"/>
    <property type="match status" value="1"/>
</dbReference>
<evidence type="ECO:0000313" key="5">
    <source>
        <dbReference type="EMBL" id="MFD1705990.1"/>
    </source>
</evidence>
<dbReference type="PANTHER" id="PTHR30222">
    <property type="entry name" value="SPERMIDINE/PUTRESCINE-BINDING PERIPLASMIC PROTEIN"/>
    <property type="match status" value="1"/>
</dbReference>